<comment type="caution">
    <text evidence="2">The sequence shown here is derived from an EMBL/GenBank/DDBJ whole genome shotgun (WGS) entry which is preliminary data.</text>
</comment>
<dbReference type="EMBL" id="JANBQF010001513">
    <property type="protein sequence ID" value="KAJ1997060.1"/>
    <property type="molecule type" value="Genomic_DNA"/>
</dbReference>
<feature type="compositionally biased region" description="Low complexity" evidence="1">
    <location>
        <begin position="119"/>
        <end position="131"/>
    </location>
</feature>
<dbReference type="InterPro" id="IPR027417">
    <property type="entry name" value="P-loop_NTPase"/>
</dbReference>
<evidence type="ECO:0000256" key="1">
    <source>
        <dbReference type="SAM" id="MobiDB-lite"/>
    </source>
</evidence>
<accession>A0A9W8BES2</accession>
<dbReference type="Proteomes" id="UP001150907">
    <property type="component" value="Unassembled WGS sequence"/>
</dbReference>
<dbReference type="PANTHER" id="PTHR23389:SF21">
    <property type="entry name" value="ATPASE FAMILY AAA DOMAIN-CONTAINING PROTEIN 5"/>
    <property type="match status" value="1"/>
</dbReference>
<keyword evidence="3" id="KW-1185">Reference proteome</keyword>
<dbReference type="GO" id="GO:0005634">
    <property type="term" value="C:nucleus"/>
    <property type="evidence" value="ECO:0007669"/>
    <property type="project" value="TreeGrafter"/>
</dbReference>
<dbReference type="OrthoDB" id="9996895at2759"/>
<feature type="region of interest" description="Disordered" evidence="1">
    <location>
        <begin position="29"/>
        <end position="131"/>
    </location>
</feature>
<protein>
    <recommendedName>
        <fullName evidence="4">AAA+ ATPase domain-containing protein</fullName>
    </recommendedName>
</protein>
<sequence>RARDVLDNQRAVHQLHSWIEGMRLRRAAAPPALAAPTRRRPKPRRAAAGDGNPGSSATDGDGGSSSDDFMPSNIRAKPRRANRADGPGDMLAWAQSNGTHYSSVHERAGGGLSRHRRQASSAGSGSGSESESFSNVILLEGPSGSCKTAAVYACAEECGFGVCEIHPGQRRSGKDVLALLEDVVLSHTITAPSGNPSLVGNSGDVNQVLILIEQVDVLFEQDQRLWPALKQLALKSRRPIVLTCSSMSCVRWDAACFHAVLRFVRPSERSLVPYCFLMCLAEGVLTSPTDLARACRELDRDINRLLCLLEITVMETSAPPGVDALAQQTLDLGGTLAWLFSPLESGETPESRYLFWSELLSSVQPDAAPC</sequence>
<dbReference type="PANTHER" id="PTHR23389">
    <property type="entry name" value="CHROMOSOME TRANSMISSION FIDELITY FACTOR 18"/>
    <property type="match status" value="1"/>
</dbReference>
<evidence type="ECO:0000313" key="3">
    <source>
        <dbReference type="Proteomes" id="UP001150907"/>
    </source>
</evidence>
<dbReference type="GO" id="GO:0003677">
    <property type="term" value="F:DNA binding"/>
    <property type="evidence" value="ECO:0007669"/>
    <property type="project" value="TreeGrafter"/>
</dbReference>
<dbReference type="SUPFAM" id="SSF52540">
    <property type="entry name" value="P-loop containing nucleoside triphosphate hydrolases"/>
    <property type="match status" value="1"/>
</dbReference>
<feature type="non-terminal residue" evidence="2">
    <location>
        <position position="1"/>
    </location>
</feature>
<dbReference type="AlphaFoldDB" id="A0A9W8BES2"/>
<reference evidence="2" key="1">
    <citation type="submission" date="2022-07" db="EMBL/GenBank/DDBJ databases">
        <title>Phylogenomic reconstructions and comparative analyses of Kickxellomycotina fungi.</title>
        <authorList>
            <person name="Reynolds N.K."/>
            <person name="Stajich J.E."/>
            <person name="Barry K."/>
            <person name="Grigoriev I.V."/>
            <person name="Crous P."/>
            <person name="Smith M.E."/>
        </authorList>
    </citation>
    <scope>NUCLEOTIDE SEQUENCE</scope>
    <source>
        <strain evidence="2">IMI 214461</strain>
    </source>
</reference>
<dbReference type="Gene3D" id="3.40.50.300">
    <property type="entry name" value="P-loop containing nucleotide triphosphate hydrolases"/>
    <property type="match status" value="1"/>
</dbReference>
<feature type="non-terminal residue" evidence="2">
    <location>
        <position position="370"/>
    </location>
</feature>
<gene>
    <name evidence="2" type="ORF">H4R26_005967</name>
</gene>
<proteinExistence type="predicted"/>
<evidence type="ECO:0000313" key="2">
    <source>
        <dbReference type="EMBL" id="KAJ1997060.1"/>
    </source>
</evidence>
<organism evidence="2 3">
    <name type="scientific">Coemansia thaxteri</name>
    <dbReference type="NCBI Taxonomy" id="2663907"/>
    <lineage>
        <taxon>Eukaryota</taxon>
        <taxon>Fungi</taxon>
        <taxon>Fungi incertae sedis</taxon>
        <taxon>Zoopagomycota</taxon>
        <taxon>Kickxellomycotina</taxon>
        <taxon>Kickxellomycetes</taxon>
        <taxon>Kickxellales</taxon>
        <taxon>Kickxellaceae</taxon>
        <taxon>Coemansia</taxon>
    </lineage>
</organism>
<feature type="compositionally biased region" description="Low complexity" evidence="1">
    <location>
        <begin position="54"/>
        <end position="68"/>
    </location>
</feature>
<evidence type="ECO:0008006" key="4">
    <source>
        <dbReference type="Google" id="ProtNLM"/>
    </source>
</evidence>
<name>A0A9W8BES2_9FUNG</name>